<gene>
    <name evidence="5" type="ORF">ESW18_11195</name>
    <name evidence="4" type="ORF">LV84_01399</name>
</gene>
<dbReference type="GO" id="GO:0016301">
    <property type="term" value="F:kinase activity"/>
    <property type="evidence" value="ECO:0007669"/>
    <property type="project" value="UniProtKB-KW"/>
</dbReference>
<evidence type="ECO:0000256" key="2">
    <source>
        <dbReference type="ARBA" id="ARBA00022777"/>
    </source>
</evidence>
<accession>A0A2W7REJ0</accession>
<keyword evidence="7" id="KW-1185">Reference proteome</keyword>
<reference evidence="4 6" key="1">
    <citation type="submission" date="2018-06" db="EMBL/GenBank/DDBJ databases">
        <title>Genomic Encyclopedia of Archaeal and Bacterial Type Strains, Phase II (KMG-II): from individual species to whole genera.</title>
        <authorList>
            <person name="Goeker M."/>
        </authorList>
    </citation>
    <scope>NUCLEOTIDE SEQUENCE [LARGE SCALE GENOMIC DNA]</scope>
    <source>
        <strain evidence="4 6">DSM 22686</strain>
    </source>
</reference>
<keyword evidence="1" id="KW-0808">Transferase</keyword>
<dbReference type="Pfam" id="PF07804">
    <property type="entry name" value="HipA_C"/>
    <property type="match status" value="1"/>
</dbReference>
<evidence type="ECO:0000313" key="7">
    <source>
        <dbReference type="Proteomes" id="UP000321927"/>
    </source>
</evidence>
<name>A0A2W7REJ0_9BACT</name>
<organism evidence="4 6">
    <name type="scientific">Algoriphagus ratkowskyi</name>
    <dbReference type="NCBI Taxonomy" id="57028"/>
    <lineage>
        <taxon>Bacteria</taxon>
        <taxon>Pseudomonadati</taxon>
        <taxon>Bacteroidota</taxon>
        <taxon>Cytophagia</taxon>
        <taxon>Cytophagales</taxon>
        <taxon>Cyclobacteriaceae</taxon>
        <taxon>Algoriphagus</taxon>
    </lineage>
</organism>
<dbReference type="AlphaFoldDB" id="A0A2W7REJ0"/>
<proteinExistence type="predicted"/>
<evidence type="ECO:0000313" key="5">
    <source>
        <dbReference type="EMBL" id="TXD77366.1"/>
    </source>
</evidence>
<dbReference type="InterPro" id="IPR012893">
    <property type="entry name" value="HipA-like_C"/>
</dbReference>
<protein>
    <recommendedName>
        <fullName evidence="3">HipA-like C-terminal domain-containing protein</fullName>
    </recommendedName>
</protein>
<feature type="domain" description="HipA-like C-terminal" evidence="3">
    <location>
        <begin position="65"/>
        <end position="250"/>
    </location>
</feature>
<reference evidence="5 7" key="2">
    <citation type="submission" date="2019-08" db="EMBL/GenBank/DDBJ databases">
        <title>Genome of Algoriphagus ratkowskyi IC026.</title>
        <authorList>
            <person name="Bowman J.P."/>
        </authorList>
    </citation>
    <scope>NUCLEOTIDE SEQUENCE [LARGE SCALE GENOMIC DNA]</scope>
    <source>
        <strain evidence="5 7">IC026</strain>
    </source>
</reference>
<dbReference type="Proteomes" id="UP000321927">
    <property type="component" value="Unassembled WGS sequence"/>
</dbReference>
<dbReference type="RefSeq" id="WP_086501263.1">
    <property type="nucleotide sequence ID" value="NZ_MSSV01000007.1"/>
</dbReference>
<evidence type="ECO:0000259" key="3">
    <source>
        <dbReference type="Pfam" id="PF07804"/>
    </source>
</evidence>
<dbReference type="OrthoDB" id="9812605at2"/>
<keyword evidence="2" id="KW-0418">Kinase</keyword>
<evidence type="ECO:0000256" key="1">
    <source>
        <dbReference type="ARBA" id="ARBA00022679"/>
    </source>
</evidence>
<sequence>MNLNKLQLRKERSINCSGLLLNEGKIELIKPKHYFVENIPLDGDAPKQFIRLYKYTSNSGIRKENPKTWIPYIAKTAEKWYPHESVVEYMINRIGQTLRLTMNEVELYRINDQIRFLSRYFLKNNETLVHGAEICGEYLDDMELAAEIANEKRTSRDLFTFEFIQNAIAFKFEAHKESLITELVKMITFDGLVGNNDRHFYNWGVITNTKKVNTIPRFAPLYDSARGLLWNSSDEWVIKSLEQMSQGGKKVDKYVESACPRISIDGDCGINHFGLIEYLKNYSAEFKVIISEMASIENEQVVLEMLNKKFFCFFIVERCKLIEHIIKERFKKIREI</sequence>
<dbReference type="EMBL" id="QKZU01000004">
    <property type="protein sequence ID" value="PZX59368.1"/>
    <property type="molecule type" value="Genomic_DNA"/>
</dbReference>
<dbReference type="Gene3D" id="1.10.1070.20">
    <property type="match status" value="1"/>
</dbReference>
<evidence type="ECO:0000313" key="4">
    <source>
        <dbReference type="EMBL" id="PZX59368.1"/>
    </source>
</evidence>
<dbReference type="Proteomes" id="UP000249115">
    <property type="component" value="Unassembled WGS sequence"/>
</dbReference>
<evidence type="ECO:0000313" key="6">
    <source>
        <dbReference type="Proteomes" id="UP000249115"/>
    </source>
</evidence>
<comment type="caution">
    <text evidence="4">The sequence shown here is derived from an EMBL/GenBank/DDBJ whole genome shotgun (WGS) entry which is preliminary data.</text>
</comment>
<dbReference type="EMBL" id="VORV01000007">
    <property type="protein sequence ID" value="TXD77366.1"/>
    <property type="molecule type" value="Genomic_DNA"/>
</dbReference>